<feature type="domain" description="Peptidase A1" evidence="3">
    <location>
        <begin position="1"/>
        <end position="222"/>
    </location>
</feature>
<evidence type="ECO:0000256" key="2">
    <source>
        <dbReference type="ARBA" id="ARBA00022801"/>
    </source>
</evidence>
<evidence type="ECO:0000313" key="4">
    <source>
        <dbReference type="EMBL" id="KAK2991369.1"/>
    </source>
</evidence>
<dbReference type="GO" id="GO:0005576">
    <property type="term" value="C:extracellular region"/>
    <property type="evidence" value="ECO:0007669"/>
    <property type="project" value="TreeGrafter"/>
</dbReference>
<dbReference type="Proteomes" id="UP001187471">
    <property type="component" value="Unassembled WGS sequence"/>
</dbReference>
<accession>A0AA88RK40</accession>
<dbReference type="PROSITE" id="PS00141">
    <property type="entry name" value="ASP_PROTEASE"/>
    <property type="match status" value="1"/>
</dbReference>
<evidence type="ECO:0000256" key="1">
    <source>
        <dbReference type="ARBA" id="ARBA00022670"/>
    </source>
</evidence>
<evidence type="ECO:0000259" key="3">
    <source>
        <dbReference type="PROSITE" id="PS51767"/>
    </source>
</evidence>
<evidence type="ECO:0000313" key="5">
    <source>
        <dbReference type="Proteomes" id="UP001187471"/>
    </source>
</evidence>
<comment type="caution">
    <text evidence="4">The sequence shown here is derived from an EMBL/GenBank/DDBJ whole genome shotgun (WGS) entry which is preliminary data.</text>
</comment>
<sequence>MFGCGRVVREPNHEVNGVMGLGNGHLSLARQQGMKFSYCIGNINDRNYIHNKLILGNGARLLGGSTPLDLYADLYYLTLESISFDGRNLAISPTVFQRTQQGNGGVLIDSGAELTYLVHDAYEALRSAVELILNGALARATIPNQQTRLCYFGSLSQIRTPFPVVRFHFSEGATLELGVENMFQAVGNGIICLSVDTADGKTPRDAVTMEETPKDVREVTVAALVPFMVVCSLESQKFISSW</sequence>
<name>A0AA88RK40_9ASTE</name>
<organism evidence="4 5">
    <name type="scientific">Escallonia rubra</name>
    <dbReference type="NCBI Taxonomy" id="112253"/>
    <lineage>
        <taxon>Eukaryota</taxon>
        <taxon>Viridiplantae</taxon>
        <taxon>Streptophyta</taxon>
        <taxon>Embryophyta</taxon>
        <taxon>Tracheophyta</taxon>
        <taxon>Spermatophyta</taxon>
        <taxon>Magnoliopsida</taxon>
        <taxon>eudicotyledons</taxon>
        <taxon>Gunneridae</taxon>
        <taxon>Pentapetalae</taxon>
        <taxon>asterids</taxon>
        <taxon>campanulids</taxon>
        <taxon>Escalloniales</taxon>
        <taxon>Escalloniaceae</taxon>
        <taxon>Escallonia</taxon>
    </lineage>
</organism>
<dbReference type="PROSITE" id="PS51767">
    <property type="entry name" value="PEPTIDASE_A1"/>
    <property type="match status" value="1"/>
</dbReference>
<dbReference type="PANTHER" id="PTHR47967">
    <property type="entry name" value="OS07G0603500 PROTEIN-RELATED"/>
    <property type="match status" value="1"/>
</dbReference>
<dbReference type="EMBL" id="JAVXUO010000529">
    <property type="protein sequence ID" value="KAK2991369.1"/>
    <property type="molecule type" value="Genomic_DNA"/>
</dbReference>
<keyword evidence="2" id="KW-0378">Hydrolase</keyword>
<proteinExistence type="predicted"/>
<dbReference type="GO" id="GO:0004190">
    <property type="term" value="F:aspartic-type endopeptidase activity"/>
    <property type="evidence" value="ECO:0007669"/>
    <property type="project" value="InterPro"/>
</dbReference>
<keyword evidence="1" id="KW-0645">Protease</keyword>
<keyword evidence="5" id="KW-1185">Reference proteome</keyword>
<protein>
    <recommendedName>
        <fullName evidence="3">Peptidase A1 domain-containing protein</fullName>
    </recommendedName>
</protein>
<gene>
    <name evidence="4" type="ORF">RJ640_024042</name>
</gene>
<dbReference type="InterPro" id="IPR021109">
    <property type="entry name" value="Peptidase_aspartic_dom_sf"/>
</dbReference>
<dbReference type="InterPro" id="IPR033121">
    <property type="entry name" value="PEPTIDASE_A1"/>
</dbReference>
<dbReference type="InterPro" id="IPR032799">
    <property type="entry name" value="TAXi_C"/>
</dbReference>
<dbReference type="Gene3D" id="2.40.70.10">
    <property type="entry name" value="Acid Proteases"/>
    <property type="match status" value="2"/>
</dbReference>
<dbReference type="InterPro" id="IPR051708">
    <property type="entry name" value="Plant_Aspart_Prot_A1"/>
</dbReference>
<dbReference type="SUPFAM" id="SSF50630">
    <property type="entry name" value="Acid proteases"/>
    <property type="match status" value="1"/>
</dbReference>
<dbReference type="GO" id="GO:0006508">
    <property type="term" value="P:proteolysis"/>
    <property type="evidence" value="ECO:0007669"/>
    <property type="project" value="UniProtKB-KW"/>
</dbReference>
<dbReference type="PANTHER" id="PTHR47967:SF14">
    <property type="entry name" value="EUKARYOTIC ASPARTYL PROTEASE FAMILY PROTEIN"/>
    <property type="match status" value="1"/>
</dbReference>
<reference evidence="4" key="1">
    <citation type="submission" date="2022-12" db="EMBL/GenBank/DDBJ databases">
        <title>Draft genome assemblies for two species of Escallonia (Escalloniales).</title>
        <authorList>
            <person name="Chanderbali A."/>
            <person name="Dervinis C."/>
            <person name="Anghel I."/>
            <person name="Soltis D."/>
            <person name="Soltis P."/>
            <person name="Zapata F."/>
        </authorList>
    </citation>
    <scope>NUCLEOTIDE SEQUENCE</scope>
    <source>
        <strain evidence="4">UCBG92.1500</strain>
        <tissue evidence="4">Leaf</tissue>
    </source>
</reference>
<dbReference type="AlphaFoldDB" id="A0AA88RK40"/>
<dbReference type="InterPro" id="IPR001969">
    <property type="entry name" value="Aspartic_peptidase_AS"/>
</dbReference>
<dbReference type="Pfam" id="PF14541">
    <property type="entry name" value="TAXi_C"/>
    <property type="match status" value="1"/>
</dbReference>